<dbReference type="InterPro" id="IPR001638">
    <property type="entry name" value="Solute-binding_3/MltF_N"/>
</dbReference>
<comment type="subcellular location">
    <subcellularLocation>
        <location evidence="1">Periplasm</location>
    </subcellularLocation>
</comment>
<feature type="chain" id="PRO_5042189881" evidence="4">
    <location>
        <begin position="22"/>
        <end position="320"/>
    </location>
</feature>
<sequence length="320" mass="34553">MYKKLGITLAALVMGTTITHAEPVRLGLQPWLGYGPLWVAEEKGFFDDNGVEVELTTFNWDQDMTAALASGNLDVIASATNGMIANFNQGVDQKGFLVMDLSFEADAILAGNDIGSIPELKGKTVAFETGATSDLLMNYALKANGMTMEDIEHVPMGASEAGLALIAGRVDAAVTYEPYISTALARDDNYKVIYTAAEKPGLISDMLTASSTWIEENPEAVKGLIKSWDDAINFIRENPEEGAAMIAKAVGSPMEEFEPAFKGVRLYNVAENVEFLKGDFQATVTEIAEIMQATNPQEIKTIPSADDLFVLDNLYEVAGQ</sequence>
<dbReference type="EMBL" id="JAICBX010000004">
    <property type="protein sequence ID" value="MBW8639479.1"/>
    <property type="molecule type" value="Genomic_DNA"/>
</dbReference>
<proteinExistence type="inferred from homology"/>
<keyword evidence="7" id="KW-1185">Reference proteome</keyword>
<name>A0AAE2ZNX6_9HYPH</name>
<keyword evidence="3 4" id="KW-0732">Signal</keyword>
<dbReference type="PANTHER" id="PTHR30024">
    <property type="entry name" value="ALIPHATIC SULFONATES-BINDING PROTEIN-RELATED"/>
    <property type="match status" value="1"/>
</dbReference>
<comment type="similarity">
    <text evidence="2">Belongs to the bacterial solute-binding protein SsuA/TauA family.</text>
</comment>
<dbReference type="GO" id="GO:0042597">
    <property type="term" value="C:periplasmic space"/>
    <property type="evidence" value="ECO:0007669"/>
    <property type="project" value="UniProtKB-SubCell"/>
</dbReference>
<dbReference type="SUPFAM" id="SSF53850">
    <property type="entry name" value="Periplasmic binding protein-like II"/>
    <property type="match status" value="1"/>
</dbReference>
<evidence type="ECO:0000313" key="7">
    <source>
        <dbReference type="Proteomes" id="UP001196509"/>
    </source>
</evidence>
<dbReference type="Proteomes" id="UP001196509">
    <property type="component" value="Unassembled WGS sequence"/>
</dbReference>
<reference evidence="6" key="1">
    <citation type="submission" date="2021-08" db="EMBL/GenBank/DDBJ databases">
        <title>Hoeflea bacterium WL0058 sp. nov., isolated from the sediment.</title>
        <authorList>
            <person name="Wang L."/>
            <person name="Zhang D."/>
        </authorList>
    </citation>
    <scope>NUCLEOTIDE SEQUENCE</scope>
    <source>
        <strain evidence="6">WL0058</strain>
    </source>
</reference>
<dbReference type="RefSeq" id="WP_220230208.1">
    <property type="nucleotide sequence ID" value="NZ_JAICBX010000004.1"/>
</dbReference>
<feature type="signal peptide" evidence="4">
    <location>
        <begin position="1"/>
        <end position="21"/>
    </location>
</feature>
<evidence type="ECO:0000256" key="3">
    <source>
        <dbReference type="ARBA" id="ARBA00022729"/>
    </source>
</evidence>
<evidence type="ECO:0000256" key="4">
    <source>
        <dbReference type="SAM" id="SignalP"/>
    </source>
</evidence>
<dbReference type="PANTHER" id="PTHR30024:SF47">
    <property type="entry name" value="TAURINE-BINDING PERIPLASMIC PROTEIN"/>
    <property type="match status" value="1"/>
</dbReference>
<dbReference type="InterPro" id="IPR015168">
    <property type="entry name" value="SsuA/THI5"/>
</dbReference>
<dbReference type="AlphaFoldDB" id="A0AAE2ZNX6"/>
<accession>A0AAE2ZNX6</accession>
<evidence type="ECO:0000259" key="5">
    <source>
        <dbReference type="SMART" id="SM00062"/>
    </source>
</evidence>
<dbReference type="Pfam" id="PF09084">
    <property type="entry name" value="NMT1"/>
    <property type="match status" value="1"/>
</dbReference>
<evidence type="ECO:0000256" key="1">
    <source>
        <dbReference type="ARBA" id="ARBA00004418"/>
    </source>
</evidence>
<evidence type="ECO:0000256" key="2">
    <source>
        <dbReference type="ARBA" id="ARBA00010742"/>
    </source>
</evidence>
<gene>
    <name evidence="6" type="ORF">K1W69_19955</name>
</gene>
<feature type="domain" description="Solute-binding protein family 3/N-terminal" evidence="5">
    <location>
        <begin position="23"/>
        <end position="244"/>
    </location>
</feature>
<dbReference type="SMART" id="SM00062">
    <property type="entry name" value="PBPb"/>
    <property type="match status" value="1"/>
</dbReference>
<dbReference type="CDD" id="cd13563">
    <property type="entry name" value="PBP2_SsuA_like_6"/>
    <property type="match status" value="1"/>
</dbReference>
<comment type="caution">
    <text evidence="6">The sequence shown here is derived from an EMBL/GenBank/DDBJ whole genome shotgun (WGS) entry which is preliminary data.</text>
</comment>
<evidence type="ECO:0000313" key="6">
    <source>
        <dbReference type="EMBL" id="MBW8639479.1"/>
    </source>
</evidence>
<protein>
    <submittedName>
        <fullName evidence="6">ABC transporter substrate-binding protein</fullName>
    </submittedName>
</protein>
<dbReference type="Gene3D" id="3.40.190.10">
    <property type="entry name" value="Periplasmic binding protein-like II"/>
    <property type="match status" value="2"/>
</dbReference>
<organism evidence="6 7">
    <name type="scientific">Flavimaribacter sediminis</name>
    <dbReference type="NCBI Taxonomy" id="2865987"/>
    <lineage>
        <taxon>Bacteria</taxon>
        <taxon>Pseudomonadati</taxon>
        <taxon>Pseudomonadota</taxon>
        <taxon>Alphaproteobacteria</taxon>
        <taxon>Hyphomicrobiales</taxon>
        <taxon>Rhizobiaceae</taxon>
        <taxon>Flavimaribacter</taxon>
    </lineage>
</organism>